<dbReference type="AlphaFoldDB" id="A0A8J6NLY4"/>
<evidence type="ECO:0000313" key="3">
    <source>
        <dbReference type="Proteomes" id="UP000603434"/>
    </source>
</evidence>
<organism evidence="2 3">
    <name type="scientific">Candidatus Desulfatibia profunda</name>
    <dbReference type="NCBI Taxonomy" id="2841695"/>
    <lineage>
        <taxon>Bacteria</taxon>
        <taxon>Pseudomonadati</taxon>
        <taxon>Thermodesulfobacteriota</taxon>
        <taxon>Desulfobacteria</taxon>
        <taxon>Desulfobacterales</taxon>
        <taxon>Desulfobacterales incertae sedis</taxon>
        <taxon>Candidatus Desulfatibia</taxon>
    </lineage>
</organism>
<comment type="caution">
    <text evidence="2">The sequence shown here is derived from an EMBL/GenBank/DDBJ whole genome shotgun (WGS) entry which is preliminary data.</text>
</comment>
<dbReference type="InterPro" id="IPR052196">
    <property type="entry name" value="Bact_Kbp"/>
</dbReference>
<dbReference type="PROSITE" id="PS51782">
    <property type="entry name" value="LYSM"/>
    <property type="match status" value="1"/>
</dbReference>
<accession>A0A8J6NLY4</accession>
<dbReference type="Proteomes" id="UP000603434">
    <property type="component" value="Unassembled WGS sequence"/>
</dbReference>
<gene>
    <name evidence="2" type="ORF">H8E23_13505</name>
</gene>
<name>A0A8J6NLY4_9BACT</name>
<dbReference type="InterPro" id="IPR036779">
    <property type="entry name" value="LysM_dom_sf"/>
</dbReference>
<evidence type="ECO:0000313" key="2">
    <source>
        <dbReference type="EMBL" id="MBC8362402.1"/>
    </source>
</evidence>
<dbReference type="InterPro" id="IPR018392">
    <property type="entry name" value="LysM"/>
</dbReference>
<reference evidence="2 3" key="1">
    <citation type="submission" date="2020-08" db="EMBL/GenBank/DDBJ databases">
        <title>Bridging the membrane lipid divide: bacteria of the FCB group superphylum have the potential to synthesize archaeal ether lipids.</title>
        <authorList>
            <person name="Villanueva L."/>
            <person name="Von Meijenfeldt F.A.B."/>
            <person name="Westbye A.B."/>
            <person name="Yadav S."/>
            <person name="Hopmans E.C."/>
            <person name="Dutilh B.E."/>
            <person name="Sinninghe Damste J.S."/>
        </authorList>
    </citation>
    <scope>NUCLEOTIDE SEQUENCE [LARGE SCALE GENOMIC DNA]</scope>
    <source>
        <strain evidence="2">NIOZ-UU30</strain>
    </source>
</reference>
<dbReference type="PANTHER" id="PTHR34700:SF4">
    <property type="entry name" value="PHAGE-LIKE ELEMENT PBSX PROTEIN XKDP"/>
    <property type="match status" value="1"/>
</dbReference>
<dbReference type="Pfam" id="PF01476">
    <property type="entry name" value="LysM"/>
    <property type="match status" value="1"/>
</dbReference>
<dbReference type="CDD" id="cd00118">
    <property type="entry name" value="LysM"/>
    <property type="match status" value="1"/>
</dbReference>
<sequence>MMMILFPFRLLAQENRQIVEHEAGFYYTVQKGDTLWNLSKRFSDSPWLWPDLWKENNQIANPHRIYPGERVRLFHQKGTESYAVRSVEKTPPPQEEPPKELPYYYYSPIDSIGFIKKTPVTPRGSIFKVKDDKGMIGTGDLVYIRQLGDQPLTLGEKYTVYRTITPLVDKKTKALIGTQHFLTGVVEITQKDPNFVMAKVIRSFRDIQLNDLLMPYEQRSPKITLIESQKGLNGKILAAEEKAELLGDGTVAFIDKGQNDGVKAGQFYSIYYQEKQRVDPKKKEDVLLPPVVYGSLLVLHTEPTTSTVLITHSEQAIQPEATFRSPME</sequence>
<dbReference type="SMART" id="SM00257">
    <property type="entry name" value="LysM"/>
    <property type="match status" value="1"/>
</dbReference>
<dbReference type="Gene3D" id="3.10.350.10">
    <property type="entry name" value="LysM domain"/>
    <property type="match status" value="1"/>
</dbReference>
<proteinExistence type="predicted"/>
<dbReference type="PANTHER" id="PTHR34700">
    <property type="entry name" value="POTASSIUM BINDING PROTEIN KBP"/>
    <property type="match status" value="1"/>
</dbReference>
<evidence type="ECO:0000259" key="1">
    <source>
        <dbReference type="PROSITE" id="PS51782"/>
    </source>
</evidence>
<dbReference type="EMBL" id="JACNJH010000188">
    <property type="protein sequence ID" value="MBC8362402.1"/>
    <property type="molecule type" value="Genomic_DNA"/>
</dbReference>
<protein>
    <submittedName>
        <fullName evidence="2">LysM peptidoglycan-binding domain-containing protein</fullName>
    </submittedName>
</protein>
<dbReference type="SUPFAM" id="SSF54106">
    <property type="entry name" value="LysM domain"/>
    <property type="match status" value="1"/>
</dbReference>
<feature type="domain" description="LysM" evidence="1">
    <location>
        <begin position="25"/>
        <end position="73"/>
    </location>
</feature>